<evidence type="ECO:0000313" key="6">
    <source>
        <dbReference type="Proteomes" id="UP000314983"/>
    </source>
</evidence>
<reference evidence="6" key="2">
    <citation type="journal article" date="2017" name="Sci. Adv.">
        <title>A tail of two voltages: Proteomic comparison of the three electric organs of the electric eel.</title>
        <authorList>
            <person name="Traeger L.L."/>
            <person name="Sabat G."/>
            <person name="Barrett-Wilt G.A."/>
            <person name="Wells G.B."/>
            <person name="Sussman M.R."/>
        </authorList>
    </citation>
    <scope>NUCLEOTIDE SEQUENCE [LARGE SCALE GENOMIC DNA]</scope>
</reference>
<evidence type="ECO:0000256" key="3">
    <source>
        <dbReference type="ARBA" id="ARBA00022777"/>
    </source>
</evidence>
<feature type="region of interest" description="Disordered" evidence="4">
    <location>
        <begin position="148"/>
        <end position="168"/>
    </location>
</feature>
<keyword evidence="2" id="KW-0547">Nucleotide-binding</keyword>
<keyword evidence="6" id="KW-1185">Reference proteome</keyword>
<dbReference type="GO" id="GO:0019205">
    <property type="term" value="F:nucleobase-containing compound kinase activity"/>
    <property type="evidence" value="ECO:0007669"/>
    <property type="project" value="InterPro"/>
</dbReference>
<dbReference type="SUPFAM" id="SSF52540">
    <property type="entry name" value="P-loop containing nucleoside triphosphate hydrolases"/>
    <property type="match status" value="1"/>
</dbReference>
<dbReference type="AlphaFoldDB" id="A0A4W4G8Q5"/>
<dbReference type="CDD" id="cd01428">
    <property type="entry name" value="ADK"/>
    <property type="match status" value="1"/>
</dbReference>
<keyword evidence="1" id="KW-0808">Transferase</keyword>
<dbReference type="Gene3D" id="3.40.50.300">
    <property type="entry name" value="P-loop containing nucleotide triphosphate hydrolases"/>
    <property type="match status" value="1"/>
</dbReference>
<sequence length="680" mass="77853">MANGQEIRRAKRIFINNIDSYSSKYIAKYLSTCVVGESLEHTGEEDEKVSKKEDNLQDDQFQIVGTITSKDEKTKRFALEEYSVSLELLHRFMECDIIVYNISEDADVTDEATWAISALHSEIEHFGFPKIFILVSTLMTWAMTKPADPDDPEMPLTEDDYRRRRPHPNFKEQTSAEKLVLKLGKTKKSKLATYVVAAGLQYGMGEGILHYFFKGSWLGEWNSIPIFGPGTNVIPAIHVYDLAGIVQNVIDHRPKKHYFIAVDDSKNTFEGIVKAIAYVLGPGEVKTVPRDNAYLTEALTQADLDCLSINLRFEPVFPKETLSVRWVCESGFTDNISRVVEEYKECRQLIPLKICLLGPPAVGKSSVAAKLCNHYKLPHIKVKETIEEKIKHLEEMLQLSYGGNESDEAFQVAQELLDSLKDSLSQNGQVDDQNVLRVIREKLNSKPCRNQGFVLDGYPNTSEQAKDLFYDEDMELEQLRSKLQPFNKKIIPEYVISLDATDEFLKERVRNLPQSVAESMHYTQDEFLQRLSKFREENTEDETVLNYFDELEIHPEHISDINDTENEAVIKKIVQIVGKPMNYDPTPEEQAEEEQKRAVEMHQQLLQEAAESVCREAEEKARMTAVLEEWVNRRLTVSVDNDVCDLHLDSTVRAFGYFLYFVMDQSLSSHTNNPTLFSLI</sequence>
<dbReference type="InterPro" id="IPR036291">
    <property type="entry name" value="NAD(P)-bd_dom_sf"/>
</dbReference>
<evidence type="ECO:0000313" key="5">
    <source>
        <dbReference type="Ensembl" id="ENSEEEP00000032772.2"/>
    </source>
</evidence>
<dbReference type="STRING" id="8005.ENSEEEP00000032772"/>
<evidence type="ECO:0008006" key="7">
    <source>
        <dbReference type="Google" id="ProtNLM"/>
    </source>
</evidence>
<dbReference type="Proteomes" id="UP000314983">
    <property type="component" value="Chromosome 3"/>
</dbReference>
<reference evidence="6" key="1">
    <citation type="journal article" date="2014" name="Science">
        <title>Nonhuman genetics. Genomic basis for the convergent evolution of electric organs.</title>
        <authorList>
            <person name="Gallant J.R."/>
            <person name="Traeger L.L."/>
            <person name="Volkening J.D."/>
            <person name="Moffett H."/>
            <person name="Chen P.H."/>
            <person name="Novina C.D."/>
            <person name="Phillips G.N.Jr."/>
            <person name="Anand R."/>
            <person name="Wells G.B."/>
            <person name="Pinch M."/>
            <person name="Guth R."/>
            <person name="Unguez G.A."/>
            <person name="Albert J.S."/>
            <person name="Zakon H.H."/>
            <person name="Samanta M.P."/>
            <person name="Sussman M.R."/>
        </authorList>
    </citation>
    <scope>NUCLEOTIDE SEQUENCE [LARGE SCALE GENOMIC DNA]</scope>
</reference>
<evidence type="ECO:0000256" key="1">
    <source>
        <dbReference type="ARBA" id="ARBA00022679"/>
    </source>
</evidence>
<dbReference type="InterPro" id="IPR027417">
    <property type="entry name" value="P-loop_NTPase"/>
</dbReference>
<dbReference type="InterPro" id="IPR000850">
    <property type="entry name" value="Adenylat/UMP-CMP_kin"/>
</dbReference>
<name>A0A4W4G8Q5_ELEEL</name>
<evidence type="ECO:0000256" key="4">
    <source>
        <dbReference type="SAM" id="MobiDB-lite"/>
    </source>
</evidence>
<reference evidence="5" key="3">
    <citation type="submission" date="2020-05" db="EMBL/GenBank/DDBJ databases">
        <title>Electrophorus electricus (electric eel) genome, fEleEle1, primary haplotype.</title>
        <authorList>
            <person name="Myers G."/>
            <person name="Meyer A."/>
            <person name="Fedrigo O."/>
            <person name="Formenti G."/>
            <person name="Rhie A."/>
            <person name="Tracey A."/>
            <person name="Sims Y."/>
            <person name="Jarvis E.D."/>
        </authorList>
    </citation>
    <scope>NUCLEOTIDE SEQUENCE [LARGE SCALE GENOMIC DNA]</scope>
</reference>
<accession>A0A4W4G8Q5</accession>
<evidence type="ECO:0000256" key="2">
    <source>
        <dbReference type="ARBA" id="ARBA00022741"/>
    </source>
</evidence>
<protein>
    <recommendedName>
        <fullName evidence="7">Nucleoside-diphosphate kinase</fullName>
    </recommendedName>
</protein>
<feature type="compositionally biased region" description="Acidic residues" evidence="4">
    <location>
        <begin position="149"/>
        <end position="158"/>
    </location>
</feature>
<organism evidence="5 6">
    <name type="scientific">Electrophorus electricus</name>
    <name type="common">Electric eel</name>
    <name type="synonym">Gymnotus electricus</name>
    <dbReference type="NCBI Taxonomy" id="8005"/>
    <lineage>
        <taxon>Eukaryota</taxon>
        <taxon>Metazoa</taxon>
        <taxon>Chordata</taxon>
        <taxon>Craniata</taxon>
        <taxon>Vertebrata</taxon>
        <taxon>Euteleostomi</taxon>
        <taxon>Actinopterygii</taxon>
        <taxon>Neopterygii</taxon>
        <taxon>Teleostei</taxon>
        <taxon>Ostariophysi</taxon>
        <taxon>Gymnotiformes</taxon>
        <taxon>Gymnotoidei</taxon>
        <taxon>Gymnotidae</taxon>
        <taxon>Electrophorus</taxon>
    </lineage>
</organism>
<dbReference type="GO" id="GO:0006139">
    <property type="term" value="P:nucleobase-containing compound metabolic process"/>
    <property type="evidence" value="ECO:0007669"/>
    <property type="project" value="InterPro"/>
</dbReference>
<dbReference type="Ensembl" id="ENSEEET00000033163.2">
    <property type="protein sequence ID" value="ENSEEEP00000032772.2"/>
    <property type="gene ID" value="ENSEEEG00000015616.2"/>
</dbReference>
<dbReference type="GO" id="GO:0005524">
    <property type="term" value="F:ATP binding"/>
    <property type="evidence" value="ECO:0007669"/>
    <property type="project" value="InterPro"/>
</dbReference>
<dbReference type="Pfam" id="PF00406">
    <property type="entry name" value="ADK"/>
    <property type="match status" value="1"/>
</dbReference>
<reference evidence="5" key="4">
    <citation type="submission" date="2025-08" db="UniProtKB">
        <authorList>
            <consortium name="Ensembl"/>
        </authorList>
    </citation>
    <scope>IDENTIFICATION</scope>
</reference>
<dbReference type="PANTHER" id="PTHR23359">
    <property type="entry name" value="NUCLEOTIDE KINASE"/>
    <property type="match status" value="1"/>
</dbReference>
<proteinExistence type="predicted"/>
<dbReference type="Gene3D" id="3.40.50.720">
    <property type="entry name" value="NAD(P)-binding Rossmann-like Domain"/>
    <property type="match status" value="1"/>
</dbReference>
<reference evidence="5" key="5">
    <citation type="submission" date="2025-09" db="UniProtKB">
        <authorList>
            <consortium name="Ensembl"/>
        </authorList>
    </citation>
    <scope>IDENTIFICATION</scope>
</reference>
<gene>
    <name evidence="5" type="primary">ak7a</name>
</gene>
<dbReference type="SUPFAM" id="SSF51735">
    <property type="entry name" value="NAD(P)-binding Rossmann-fold domains"/>
    <property type="match status" value="1"/>
</dbReference>
<keyword evidence="3" id="KW-0418">Kinase</keyword>
<dbReference type="GeneTree" id="ENSGT00390000015102"/>